<keyword evidence="3" id="KW-1185">Reference proteome</keyword>
<evidence type="ECO:0000313" key="3">
    <source>
        <dbReference type="Proteomes" id="UP000728032"/>
    </source>
</evidence>
<reference evidence="2" key="1">
    <citation type="submission" date="2020-11" db="EMBL/GenBank/DDBJ databases">
        <authorList>
            <person name="Tran Van P."/>
        </authorList>
    </citation>
    <scope>NUCLEOTIDE SEQUENCE</scope>
</reference>
<dbReference type="AlphaFoldDB" id="A0A7R9ME20"/>
<evidence type="ECO:0000313" key="2">
    <source>
        <dbReference type="EMBL" id="CAD7658482.1"/>
    </source>
</evidence>
<feature type="region of interest" description="Disordered" evidence="1">
    <location>
        <begin position="1"/>
        <end position="40"/>
    </location>
</feature>
<name>A0A7R9ME20_9ACAR</name>
<gene>
    <name evidence="2" type="ORF">ONB1V03_LOCUS15103</name>
</gene>
<sequence length="40" mass="4409">MAETKVSDLIVRYERTRPPRPTRPIRSTTAKPAPVSTSAA</sequence>
<organism evidence="2">
    <name type="scientific">Oppiella nova</name>
    <dbReference type="NCBI Taxonomy" id="334625"/>
    <lineage>
        <taxon>Eukaryota</taxon>
        <taxon>Metazoa</taxon>
        <taxon>Ecdysozoa</taxon>
        <taxon>Arthropoda</taxon>
        <taxon>Chelicerata</taxon>
        <taxon>Arachnida</taxon>
        <taxon>Acari</taxon>
        <taxon>Acariformes</taxon>
        <taxon>Sarcoptiformes</taxon>
        <taxon>Oribatida</taxon>
        <taxon>Brachypylina</taxon>
        <taxon>Oppioidea</taxon>
        <taxon>Oppiidae</taxon>
        <taxon>Oppiella</taxon>
    </lineage>
</organism>
<accession>A0A7R9ME20</accession>
<dbReference type="EMBL" id="CAJPVJ010015097">
    <property type="protein sequence ID" value="CAG2175668.1"/>
    <property type="molecule type" value="Genomic_DNA"/>
</dbReference>
<evidence type="ECO:0000256" key="1">
    <source>
        <dbReference type="SAM" id="MobiDB-lite"/>
    </source>
</evidence>
<dbReference type="Proteomes" id="UP000728032">
    <property type="component" value="Unassembled WGS sequence"/>
</dbReference>
<dbReference type="EMBL" id="OC929922">
    <property type="protein sequence ID" value="CAD7658482.1"/>
    <property type="molecule type" value="Genomic_DNA"/>
</dbReference>
<proteinExistence type="predicted"/>
<protein>
    <submittedName>
        <fullName evidence="2">Uncharacterized protein</fullName>
    </submittedName>
</protein>